<protein>
    <submittedName>
        <fullName evidence="9">ASZ1 protein</fullName>
    </submittedName>
</protein>
<sequence>TGLWSAYSPTRSQESGQLLVRKTPETQRALLLATLLAVRPDVFVEAIYAEQGQLMCGYGDKDVYQLAFRMLGVDFRMMGSAVPSVLVTTTGDYAGLVQLDSSGQSFFAHVSQAKDRLWQLLEADALQRCDFHEDQ</sequence>
<dbReference type="GO" id="GO:0046354">
    <property type="term" value="P:mannan biosynthetic process"/>
    <property type="evidence" value="ECO:0007669"/>
    <property type="project" value="TreeGrafter"/>
</dbReference>
<comment type="subcellular location">
    <subcellularLocation>
        <location evidence="8">Endomembrane system</location>
        <topology evidence="8">Single-pass membrane protein</topology>
    </subcellularLocation>
    <subcellularLocation>
        <location evidence="1">Golgi apparatus membrane</location>
    </subcellularLocation>
    <subcellularLocation>
        <location evidence="2">Membrane</location>
        <topology evidence="2">Single-pass type II membrane protein</topology>
    </subcellularLocation>
</comment>
<gene>
    <name evidence="9" type="primary">ASZ1</name>
    <name evidence="9" type="ORF">SPIL2461_LOCUS4337</name>
</gene>
<evidence type="ECO:0000256" key="7">
    <source>
        <dbReference type="ARBA" id="ARBA00023136"/>
    </source>
</evidence>
<proteinExistence type="predicted"/>
<evidence type="ECO:0000256" key="4">
    <source>
        <dbReference type="ARBA" id="ARBA00022968"/>
    </source>
</evidence>
<evidence type="ECO:0000256" key="1">
    <source>
        <dbReference type="ARBA" id="ARBA00004394"/>
    </source>
</evidence>
<feature type="non-terminal residue" evidence="9">
    <location>
        <position position="1"/>
    </location>
</feature>
<evidence type="ECO:0000256" key="3">
    <source>
        <dbReference type="ARBA" id="ARBA00022692"/>
    </source>
</evidence>
<dbReference type="PANTHER" id="PTHR31646">
    <property type="entry name" value="ALPHA-1,2-MANNOSYLTRANSFERASE MNN2"/>
    <property type="match status" value="1"/>
</dbReference>
<dbReference type="AlphaFoldDB" id="A0A812LNN5"/>
<evidence type="ECO:0000256" key="8">
    <source>
        <dbReference type="ARBA" id="ARBA00037847"/>
    </source>
</evidence>
<keyword evidence="6" id="KW-0333">Golgi apparatus</keyword>
<keyword evidence="7" id="KW-0472">Membrane</keyword>
<keyword evidence="10" id="KW-1185">Reference proteome</keyword>
<keyword evidence="4" id="KW-0735">Signal-anchor</keyword>
<dbReference type="EMBL" id="CAJNIZ010005642">
    <property type="protein sequence ID" value="CAE7243337.1"/>
    <property type="molecule type" value="Genomic_DNA"/>
</dbReference>
<accession>A0A812LNN5</accession>
<dbReference type="Proteomes" id="UP000649617">
    <property type="component" value="Unassembled WGS sequence"/>
</dbReference>
<evidence type="ECO:0000256" key="6">
    <source>
        <dbReference type="ARBA" id="ARBA00023034"/>
    </source>
</evidence>
<evidence type="ECO:0000256" key="2">
    <source>
        <dbReference type="ARBA" id="ARBA00004606"/>
    </source>
</evidence>
<comment type="caution">
    <text evidence="9">The sequence shown here is derived from an EMBL/GenBank/DDBJ whole genome shotgun (WGS) entry which is preliminary data.</text>
</comment>
<dbReference type="PANTHER" id="PTHR31646:SF1">
    <property type="entry name" value="ALPHA-1,2-MANNOSYLTRANSFERASE MNN2"/>
    <property type="match status" value="1"/>
</dbReference>
<reference evidence="9" key="1">
    <citation type="submission" date="2021-02" db="EMBL/GenBank/DDBJ databases">
        <authorList>
            <person name="Dougan E. K."/>
            <person name="Rhodes N."/>
            <person name="Thang M."/>
            <person name="Chan C."/>
        </authorList>
    </citation>
    <scope>NUCLEOTIDE SEQUENCE</scope>
</reference>
<dbReference type="GO" id="GO:0000139">
    <property type="term" value="C:Golgi membrane"/>
    <property type="evidence" value="ECO:0007669"/>
    <property type="project" value="UniProtKB-SubCell"/>
</dbReference>
<dbReference type="OrthoDB" id="430354at2759"/>
<dbReference type="GO" id="GO:0000026">
    <property type="term" value="F:alpha-1,2-mannosyltransferase activity"/>
    <property type="evidence" value="ECO:0007669"/>
    <property type="project" value="TreeGrafter"/>
</dbReference>
<name>A0A812LNN5_SYMPI</name>
<evidence type="ECO:0000313" key="9">
    <source>
        <dbReference type="EMBL" id="CAE7243337.1"/>
    </source>
</evidence>
<keyword evidence="5" id="KW-1133">Transmembrane helix</keyword>
<feature type="non-terminal residue" evidence="9">
    <location>
        <position position="135"/>
    </location>
</feature>
<evidence type="ECO:0000313" key="10">
    <source>
        <dbReference type="Proteomes" id="UP000649617"/>
    </source>
</evidence>
<evidence type="ECO:0000256" key="5">
    <source>
        <dbReference type="ARBA" id="ARBA00022989"/>
    </source>
</evidence>
<organism evidence="9 10">
    <name type="scientific">Symbiodinium pilosum</name>
    <name type="common">Dinoflagellate</name>
    <dbReference type="NCBI Taxonomy" id="2952"/>
    <lineage>
        <taxon>Eukaryota</taxon>
        <taxon>Sar</taxon>
        <taxon>Alveolata</taxon>
        <taxon>Dinophyceae</taxon>
        <taxon>Suessiales</taxon>
        <taxon>Symbiodiniaceae</taxon>
        <taxon>Symbiodinium</taxon>
    </lineage>
</organism>
<keyword evidence="3" id="KW-0812">Transmembrane</keyword>